<evidence type="ECO:0008006" key="10">
    <source>
        <dbReference type="Google" id="ProtNLM"/>
    </source>
</evidence>
<keyword evidence="9" id="KW-1185">Reference proteome</keyword>
<evidence type="ECO:0000256" key="6">
    <source>
        <dbReference type="ARBA" id="ARBA00023170"/>
    </source>
</evidence>
<dbReference type="GO" id="GO:0007635">
    <property type="term" value="P:chemosensory behavior"/>
    <property type="evidence" value="ECO:0007669"/>
    <property type="project" value="TreeGrafter"/>
</dbReference>
<evidence type="ECO:0000256" key="3">
    <source>
        <dbReference type="ARBA" id="ARBA00022692"/>
    </source>
</evidence>
<proteinExistence type="predicted"/>
<protein>
    <recommendedName>
        <fullName evidence="10">Gustatory receptor</fullName>
    </recommendedName>
</protein>
<dbReference type="GO" id="GO:0005886">
    <property type="term" value="C:plasma membrane"/>
    <property type="evidence" value="ECO:0007669"/>
    <property type="project" value="UniProtKB-SubCell"/>
</dbReference>
<keyword evidence="3" id="KW-0812">Transmembrane</keyword>
<dbReference type="Pfam" id="PF08395">
    <property type="entry name" value="7tm_7"/>
    <property type="match status" value="1"/>
</dbReference>
<dbReference type="GO" id="GO:0050909">
    <property type="term" value="P:sensory perception of taste"/>
    <property type="evidence" value="ECO:0007669"/>
    <property type="project" value="InterPro"/>
</dbReference>
<dbReference type="GO" id="GO:0030424">
    <property type="term" value="C:axon"/>
    <property type="evidence" value="ECO:0007669"/>
    <property type="project" value="TreeGrafter"/>
</dbReference>
<dbReference type="GO" id="GO:0043025">
    <property type="term" value="C:neuronal cell body"/>
    <property type="evidence" value="ECO:0007669"/>
    <property type="project" value="TreeGrafter"/>
</dbReference>
<name>A0AA39C4M2_9HYME</name>
<evidence type="ECO:0000256" key="4">
    <source>
        <dbReference type="ARBA" id="ARBA00022989"/>
    </source>
</evidence>
<keyword evidence="6" id="KW-0675">Receptor</keyword>
<dbReference type="GO" id="GO:0008049">
    <property type="term" value="P:male courtship behavior"/>
    <property type="evidence" value="ECO:0007669"/>
    <property type="project" value="TreeGrafter"/>
</dbReference>
<dbReference type="Proteomes" id="UP001168990">
    <property type="component" value="Unassembled WGS sequence"/>
</dbReference>
<dbReference type="PANTHER" id="PTHR21143">
    <property type="entry name" value="INVERTEBRATE GUSTATORY RECEPTOR"/>
    <property type="match status" value="1"/>
</dbReference>
<dbReference type="AlphaFoldDB" id="A0AA39C4M2"/>
<evidence type="ECO:0000256" key="2">
    <source>
        <dbReference type="ARBA" id="ARBA00022475"/>
    </source>
</evidence>
<evidence type="ECO:0000313" key="9">
    <source>
        <dbReference type="Proteomes" id="UP001168990"/>
    </source>
</evidence>
<keyword evidence="4" id="KW-1133">Transmembrane helix</keyword>
<dbReference type="InterPro" id="IPR013604">
    <property type="entry name" value="7TM_chemorcpt"/>
</dbReference>
<accession>A0AA39C4M2</accession>
<keyword evidence="2" id="KW-1003">Cell membrane</keyword>
<evidence type="ECO:0000256" key="7">
    <source>
        <dbReference type="ARBA" id="ARBA00023224"/>
    </source>
</evidence>
<comment type="subcellular location">
    <subcellularLocation>
        <location evidence="1">Cell membrane</location>
        <topology evidence="1">Multi-pass membrane protein</topology>
    </subcellularLocation>
</comment>
<organism evidence="8 9">
    <name type="scientific">Microctonus aethiopoides</name>
    <dbReference type="NCBI Taxonomy" id="144406"/>
    <lineage>
        <taxon>Eukaryota</taxon>
        <taxon>Metazoa</taxon>
        <taxon>Ecdysozoa</taxon>
        <taxon>Arthropoda</taxon>
        <taxon>Hexapoda</taxon>
        <taxon>Insecta</taxon>
        <taxon>Pterygota</taxon>
        <taxon>Neoptera</taxon>
        <taxon>Endopterygota</taxon>
        <taxon>Hymenoptera</taxon>
        <taxon>Apocrita</taxon>
        <taxon>Ichneumonoidea</taxon>
        <taxon>Braconidae</taxon>
        <taxon>Euphorinae</taxon>
        <taxon>Microctonus</taxon>
    </lineage>
</organism>
<dbReference type="PANTHER" id="PTHR21143:SF133">
    <property type="entry name" value="GUSTATORY AND PHEROMONE RECEPTOR 32A-RELATED"/>
    <property type="match status" value="1"/>
</dbReference>
<comment type="caution">
    <text evidence="8">The sequence shown here is derived from an EMBL/GenBank/DDBJ whole genome shotgun (WGS) entry which is preliminary data.</text>
</comment>
<reference evidence="8" key="2">
    <citation type="submission" date="2023-03" db="EMBL/GenBank/DDBJ databases">
        <authorList>
            <person name="Inwood S.N."/>
            <person name="Skelly J.G."/>
            <person name="Guhlin J."/>
            <person name="Harrop T.W.R."/>
            <person name="Goldson S.G."/>
            <person name="Dearden P.K."/>
        </authorList>
    </citation>
    <scope>NUCLEOTIDE SEQUENCE</scope>
    <source>
        <strain evidence="8">Irish</strain>
        <tissue evidence="8">Whole body</tissue>
    </source>
</reference>
<sequence length="121" mass="14111">MPFIRPKYHPQTFGKIIRFVFWLMKELFPIFSMAFCATKTVIEMNKTSGIIYKILSRCKMSLEINTELKHFLLELPHNEVELSAYNIVTVDNKILLTIFSSVVSNLIILIQFQLDGLKRAQ</sequence>
<gene>
    <name evidence="8" type="ORF">PV328_011530</name>
</gene>
<evidence type="ECO:0000256" key="5">
    <source>
        <dbReference type="ARBA" id="ARBA00023136"/>
    </source>
</evidence>
<keyword evidence="7" id="KW-0807">Transducer</keyword>
<evidence type="ECO:0000256" key="1">
    <source>
        <dbReference type="ARBA" id="ARBA00004651"/>
    </source>
</evidence>
<evidence type="ECO:0000313" key="8">
    <source>
        <dbReference type="EMBL" id="KAK0157840.1"/>
    </source>
</evidence>
<dbReference type="GO" id="GO:0030425">
    <property type="term" value="C:dendrite"/>
    <property type="evidence" value="ECO:0007669"/>
    <property type="project" value="TreeGrafter"/>
</dbReference>
<dbReference type="GO" id="GO:0007165">
    <property type="term" value="P:signal transduction"/>
    <property type="evidence" value="ECO:0007669"/>
    <property type="project" value="UniProtKB-KW"/>
</dbReference>
<dbReference type="EMBL" id="JAQQBS010001425">
    <property type="protein sequence ID" value="KAK0157840.1"/>
    <property type="molecule type" value="Genomic_DNA"/>
</dbReference>
<keyword evidence="5" id="KW-0472">Membrane</keyword>
<reference evidence="8" key="1">
    <citation type="journal article" date="2023" name="bioRxiv">
        <title>Scaffold-level genome assemblies of two parasitoid biocontrol wasps reveal the parthenogenesis mechanism and an associated novel virus.</title>
        <authorList>
            <person name="Inwood S."/>
            <person name="Skelly J."/>
            <person name="Guhlin J."/>
            <person name="Harrop T."/>
            <person name="Goldson S."/>
            <person name="Dearden P."/>
        </authorList>
    </citation>
    <scope>NUCLEOTIDE SEQUENCE</scope>
    <source>
        <strain evidence="8">Irish</strain>
        <tissue evidence="8">Whole body</tissue>
    </source>
</reference>